<organism evidence="2 3">
    <name type="scientific">Rotaria sordida</name>
    <dbReference type="NCBI Taxonomy" id="392033"/>
    <lineage>
        <taxon>Eukaryota</taxon>
        <taxon>Metazoa</taxon>
        <taxon>Spiralia</taxon>
        <taxon>Gnathifera</taxon>
        <taxon>Rotifera</taxon>
        <taxon>Eurotatoria</taxon>
        <taxon>Bdelloidea</taxon>
        <taxon>Philodinida</taxon>
        <taxon>Philodinidae</taxon>
        <taxon>Rotaria</taxon>
    </lineage>
</organism>
<keyword evidence="1" id="KW-0812">Transmembrane</keyword>
<accession>A0A815W7E4</accession>
<feature type="transmembrane region" description="Helical" evidence="1">
    <location>
        <begin position="75"/>
        <end position="93"/>
    </location>
</feature>
<reference evidence="2" key="1">
    <citation type="submission" date="2021-02" db="EMBL/GenBank/DDBJ databases">
        <authorList>
            <person name="Nowell W R."/>
        </authorList>
    </citation>
    <scope>NUCLEOTIDE SEQUENCE</scope>
</reference>
<dbReference type="AlphaFoldDB" id="A0A815W7E4"/>
<feature type="transmembrane region" description="Helical" evidence="1">
    <location>
        <begin position="48"/>
        <end position="69"/>
    </location>
</feature>
<feature type="non-terminal residue" evidence="2">
    <location>
        <position position="1"/>
    </location>
</feature>
<name>A0A815W7E4_9BILA</name>
<feature type="transmembrane region" description="Helical" evidence="1">
    <location>
        <begin position="15"/>
        <end position="36"/>
    </location>
</feature>
<proteinExistence type="predicted"/>
<gene>
    <name evidence="2" type="ORF">ZHD862_LOCUS38953</name>
</gene>
<dbReference type="EMBL" id="CAJNOT010012252">
    <property type="protein sequence ID" value="CAF1537291.1"/>
    <property type="molecule type" value="Genomic_DNA"/>
</dbReference>
<dbReference type="Proteomes" id="UP000663864">
    <property type="component" value="Unassembled WGS sequence"/>
</dbReference>
<evidence type="ECO:0000313" key="2">
    <source>
        <dbReference type="EMBL" id="CAF1537291.1"/>
    </source>
</evidence>
<keyword evidence="1" id="KW-1133">Transmembrane helix</keyword>
<comment type="caution">
    <text evidence="2">The sequence shown here is derived from an EMBL/GenBank/DDBJ whole genome shotgun (WGS) entry which is preliminary data.</text>
</comment>
<evidence type="ECO:0000313" key="3">
    <source>
        <dbReference type="Proteomes" id="UP000663864"/>
    </source>
</evidence>
<keyword evidence="1" id="KW-0472">Membrane</keyword>
<evidence type="ECO:0000256" key="1">
    <source>
        <dbReference type="SAM" id="Phobius"/>
    </source>
</evidence>
<protein>
    <submittedName>
        <fullName evidence="2">Uncharacterized protein</fullName>
    </submittedName>
</protein>
<sequence length="115" mass="13654">WLITIGYDFIFKLGFIVHLFDSLWITTIVISYLIAVLTIYDSSPLIKILLNILAIPIWFILLIYLSQFLPVNCRLIVVILSIILTVVGYIVDFREKTEENIVRKFKFFFFYFHIK</sequence>